<proteinExistence type="predicted"/>
<feature type="region of interest" description="Disordered" evidence="1">
    <location>
        <begin position="27"/>
        <end position="54"/>
    </location>
</feature>
<evidence type="ECO:0000313" key="5">
    <source>
        <dbReference type="Proteomes" id="UP000271708"/>
    </source>
</evidence>
<dbReference type="InterPro" id="IPR012347">
    <property type="entry name" value="Ferritin-like"/>
</dbReference>
<protein>
    <submittedName>
        <fullName evidence="4">DUF305 domain-containing protein</fullName>
    </submittedName>
</protein>
<accession>A0A5P8FPN4</accession>
<evidence type="ECO:0000256" key="2">
    <source>
        <dbReference type="SAM" id="SignalP"/>
    </source>
</evidence>
<gene>
    <name evidence="4" type="ORF">EEW87_012820</name>
</gene>
<dbReference type="AlphaFoldDB" id="A0A5P8FPN4"/>
<dbReference type="Proteomes" id="UP000271708">
    <property type="component" value="Chromosome"/>
</dbReference>
<name>A0A5P8FPN4_9MICO</name>
<feature type="signal peptide" evidence="2">
    <location>
        <begin position="1"/>
        <end position="23"/>
    </location>
</feature>
<evidence type="ECO:0000259" key="3">
    <source>
        <dbReference type="Pfam" id="PF03713"/>
    </source>
</evidence>
<dbReference type="RefSeq" id="WP_123093781.1">
    <property type="nucleotide sequence ID" value="NZ_CP044548.2"/>
</dbReference>
<dbReference type="KEGG" id="jme:EEW87_012820"/>
<evidence type="ECO:0000256" key="1">
    <source>
        <dbReference type="SAM" id="MobiDB-lite"/>
    </source>
</evidence>
<dbReference type="Gene3D" id="1.20.1260.10">
    <property type="match status" value="1"/>
</dbReference>
<feature type="compositionally biased region" description="Low complexity" evidence="1">
    <location>
        <begin position="39"/>
        <end position="52"/>
    </location>
</feature>
<dbReference type="Pfam" id="PF03713">
    <property type="entry name" value="DUF305"/>
    <property type="match status" value="1"/>
</dbReference>
<keyword evidence="2" id="KW-0732">Signal</keyword>
<dbReference type="PANTHER" id="PTHR36933">
    <property type="entry name" value="SLL0788 PROTEIN"/>
    <property type="match status" value="1"/>
</dbReference>
<dbReference type="EMBL" id="CP044548">
    <property type="protein sequence ID" value="QFQ31000.2"/>
    <property type="molecule type" value="Genomic_DNA"/>
</dbReference>
<organism evidence="4 5">
    <name type="scientific">Janibacter melonis</name>
    <dbReference type="NCBI Taxonomy" id="262209"/>
    <lineage>
        <taxon>Bacteria</taxon>
        <taxon>Bacillati</taxon>
        <taxon>Actinomycetota</taxon>
        <taxon>Actinomycetes</taxon>
        <taxon>Micrococcales</taxon>
        <taxon>Intrasporangiaceae</taxon>
        <taxon>Janibacter</taxon>
    </lineage>
</organism>
<dbReference type="InterPro" id="IPR005183">
    <property type="entry name" value="DUF305_CopM-like"/>
</dbReference>
<dbReference type="PROSITE" id="PS51257">
    <property type="entry name" value="PROKAR_LIPOPROTEIN"/>
    <property type="match status" value="1"/>
</dbReference>
<feature type="chain" id="PRO_5039653997" evidence="2">
    <location>
        <begin position="24"/>
        <end position="204"/>
    </location>
</feature>
<feature type="domain" description="DUF305" evidence="3">
    <location>
        <begin position="57"/>
        <end position="204"/>
    </location>
</feature>
<dbReference type="GeneID" id="59162060"/>
<sequence length="204" mass="21500">MHLTTRRAAVVGVSALAAVALSACSSNSDGSMPGMNHGSESMSSSTSRSASSGQEGDVMFAQMMIPHHQQAVEMADLALDDSSGASAKVQALAKDIKAAQGPEIKTMQGWLEQWGAEPASEGMGHGGMDHGDGMMSKSEMTDLESTSGEEFDQMWLTMMIKHHQGAVKMAKDVQSTTSNSEVKTMAADIITAQNSEITTMKDLL</sequence>
<dbReference type="PANTHER" id="PTHR36933:SF1">
    <property type="entry name" value="SLL0788 PROTEIN"/>
    <property type="match status" value="1"/>
</dbReference>
<reference evidence="4 5" key="1">
    <citation type="submission" date="2019-09" db="EMBL/GenBank/DDBJ databases">
        <title>Complete Genome Sequence of Janibacter melonis M714 with both human health impact and industrial applications.</title>
        <authorList>
            <person name="Jin M."/>
            <person name="Zhao Q.R."/>
        </authorList>
    </citation>
    <scope>NUCLEOTIDE SEQUENCE [LARGE SCALE GENOMIC DNA]</scope>
    <source>
        <strain evidence="4 5">M714</strain>
    </source>
</reference>
<evidence type="ECO:0000313" key="4">
    <source>
        <dbReference type="EMBL" id="QFQ31000.2"/>
    </source>
</evidence>